<evidence type="ECO:0000313" key="2">
    <source>
        <dbReference type="Proteomes" id="UP000789706"/>
    </source>
</evidence>
<dbReference type="Proteomes" id="UP000789706">
    <property type="component" value="Unassembled WGS sequence"/>
</dbReference>
<feature type="non-terminal residue" evidence="1">
    <location>
        <position position="236"/>
    </location>
</feature>
<dbReference type="EMBL" id="CAJVPK010004521">
    <property type="protein sequence ID" value="CAG8637249.1"/>
    <property type="molecule type" value="Genomic_DNA"/>
</dbReference>
<accession>A0A9N9DJF5</accession>
<dbReference type="OrthoDB" id="2427384at2759"/>
<keyword evidence="2" id="KW-1185">Reference proteome</keyword>
<gene>
    <name evidence="1" type="ORF">DEBURN_LOCUS11020</name>
</gene>
<evidence type="ECO:0000313" key="1">
    <source>
        <dbReference type="EMBL" id="CAG8637249.1"/>
    </source>
</evidence>
<dbReference type="AlphaFoldDB" id="A0A9N9DJF5"/>
<organism evidence="1 2">
    <name type="scientific">Diversispora eburnea</name>
    <dbReference type="NCBI Taxonomy" id="1213867"/>
    <lineage>
        <taxon>Eukaryota</taxon>
        <taxon>Fungi</taxon>
        <taxon>Fungi incertae sedis</taxon>
        <taxon>Mucoromycota</taxon>
        <taxon>Glomeromycotina</taxon>
        <taxon>Glomeromycetes</taxon>
        <taxon>Diversisporales</taxon>
        <taxon>Diversisporaceae</taxon>
        <taxon>Diversispora</taxon>
    </lineage>
</organism>
<sequence length="236" mass="27099">MTSHNFHVYFTLIKNSNNSTNVLAVCNFCIRKYGGLETTQVKPECYTSNQVQTILKLLIPDDKKKRKELNKNDDENKETVAIFEFISPGIQLPKCKAITGKILQKSSQIFQENIIKLVKQDQDGVTVTFDGWSNIKQEHIWGVVFITTSGQPLIWDFLSAKFNDNRSNVTRNNGISNIPADRKTVDQNNNRKLPDDIADIINDQEFWITLSELQNLLYSLCRFLNKLQKDTACLHE</sequence>
<reference evidence="1" key="1">
    <citation type="submission" date="2021-06" db="EMBL/GenBank/DDBJ databases">
        <authorList>
            <person name="Kallberg Y."/>
            <person name="Tangrot J."/>
            <person name="Rosling A."/>
        </authorList>
    </citation>
    <scope>NUCLEOTIDE SEQUENCE</scope>
    <source>
        <strain evidence="1">AZ414A</strain>
    </source>
</reference>
<protein>
    <submittedName>
        <fullName evidence="1">5218_t:CDS:1</fullName>
    </submittedName>
</protein>
<comment type="caution">
    <text evidence="1">The sequence shown here is derived from an EMBL/GenBank/DDBJ whole genome shotgun (WGS) entry which is preliminary data.</text>
</comment>
<proteinExistence type="predicted"/>
<name>A0A9N9DJF5_9GLOM</name>